<evidence type="ECO:0000313" key="2">
    <source>
        <dbReference type="EMBL" id="GMF41395.1"/>
    </source>
</evidence>
<accession>A0A9W6XKL7</accession>
<gene>
    <name evidence="2" type="ORF">Plil01_001667400</name>
</gene>
<dbReference type="Proteomes" id="UP001165083">
    <property type="component" value="Unassembled WGS sequence"/>
</dbReference>
<dbReference type="EMBL" id="BSXW01002217">
    <property type="protein sequence ID" value="GMF41395.1"/>
    <property type="molecule type" value="Genomic_DNA"/>
</dbReference>
<sequence>MPPASPVVALAVPMETAPESPSEDKPVDSEMLPLASAAPVNNDTAPLVAASSDSKLEINTAPLGTSVAPPL</sequence>
<dbReference type="AlphaFoldDB" id="A0A9W6XKL7"/>
<name>A0A9W6XKL7_9STRA</name>
<evidence type="ECO:0000313" key="3">
    <source>
        <dbReference type="Proteomes" id="UP001165083"/>
    </source>
</evidence>
<feature type="region of interest" description="Disordered" evidence="1">
    <location>
        <begin position="12"/>
        <end position="42"/>
    </location>
</feature>
<evidence type="ECO:0000256" key="1">
    <source>
        <dbReference type="SAM" id="MobiDB-lite"/>
    </source>
</evidence>
<comment type="caution">
    <text evidence="2">The sequence shown here is derived from an EMBL/GenBank/DDBJ whole genome shotgun (WGS) entry which is preliminary data.</text>
</comment>
<protein>
    <submittedName>
        <fullName evidence="2">Unnamed protein product</fullName>
    </submittedName>
</protein>
<keyword evidence="3" id="KW-1185">Reference proteome</keyword>
<proteinExistence type="predicted"/>
<reference evidence="2" key="1">
    <citation type="submission" date="2023-04" db="EMBL/GenBank/DDBJ databases">
        <title>Phytophthora lilii NBRC 32176.</title>
        <authorList>
            <person name="Ichikawa N."/>
            <person name="Sato H."/>
            <person name="Tonouchi N."/>
        </authorList>
    </citation>
    <scope>NUCLEOTIDE SEQUENCE</scope>
    <source>
        <strain evidence="2">NBRC 32176</strain>
    </source>
</reference>
<organism evidence="2 3">
    <name type="scientific">Phytophthora lilii</name>
    <dbReference type="NCBI Taxonomy" id="2077276"/>
    <lineage>
        <taxon>Eukaryota</taxon>
        <taxon>Sar</taxon>
        <taxon>Stramenopiles</taxon>
        <taxon>Oomycota</taxon>
        <taxon>Peronosporomycetes</taxon>
        <taxon>Peronosporales</taxon>
        <taxon>Peronosporaceae</taxon>
        <taxon>Phytophthora</taxon>
    </lineage>
</organism>